<evidence type="ECO:0000313" key="3">
    <source>
        <dbReference type="Proteomes" id="UP000184245"/>
    </source>
</evidence>
<dbReference type="EMBL" id="FQVI01000049">
    <property type="protein sequence ID" value="SHF59751.1"/>
    <property type="molecule type" value="Genomic_DNA"/>
</dbReference>
<dbReference type="Proteomes" id="UP000184245">
    <property type="component" value="Unassembled WGS sequence"/>
</dbReference>
<protein>
    <submittedName>
        <fullName evidence="2">Uncharacterized protein</fullName>
    </submittedName>
</protein>
<gene>
    <name evidence="2" type="ORF">SAMN02745158_04347</name>
</gene>
<accession>A0A1M5CYL9</accession>
<evidence type="ECO:0000313" key="2">
    <source>
        <dbReference type="EMBL" id="SHF59751.1"/>
    </source>
</evidence>
<dbReference type="AlphaFoldDB" id="A0A1M5CYL9"/>
<keyword evidence="3" id="KW-1185">Reference proteome</keyword>
<feature type="compositionally biased region" description="Basic and acidic residues" evidence="1">
    <location>
        <begin position="1"/>
        <end position="17"/>
    </location>
</feature>
<dbReference type="RefSeq" id="WP_158641030.1">
    <property type="nucleotide sequence ID" value="NZ_FQVI01000049.1"/>
</dbReference>
<dbReference type="STRING" id="1122155.SAMN02745158_04347"/>
<name>A0A1M5CYL9_9CLOT</name>
<organism evidence="2 3">
    <name type="scientific">Lactonifactor longoviformis DSM 17459</name>
    <dbReference type="NCBI Taxonomy" id="1122155"/>
    <lineage>
        <taxon>Bacteria</taxon>
        <taxon>Bacillati</taxon>
        <taxon>Bacillota</taxon>
        <taxon>Clostridia</taxon>
        <taxon>Eubacteriales</taxon>
        <taxon>Clostridiaceae</taxon>
        <taxon>Lactonifactor</taxon>
    </lineage>
</organism>
<reference evidence="2 3" key="1">
    <citation type="submission" date="2016-11" db="EMBL/GenBank/DDBJ databases">
        <authorList>
            <person name="Jaros S."/>
            <person name="Januszkiewicz K."/>
            <person name="Wedrychowicz H."/>
        </authorList>
    </citation>
    <scope>NUCLEOTIDE SEQUENCE [LARGE SCALE GENOMIC DNA]</scope>
    <source>
        <strain evidence="2 3">DSM 17459</strain>
    </source>
</reference>
<proteinExistence type="predicted"/>
<evidence type="ECO:0000256" key="1">
    <source>
        <dbReference type="SAM" id="MobiDB-lite"/>
    </source>
</evidence>
<feature type="region of interest" description="Disordered" evidence="1">
    <location>
        <begin position="1"/>
        <end position="27"/>
    </location>
</feature>
<sequence>MELDEKSIISEGKQIEKEIEDEPEPPENIKEELYQRIIQELKDRGIYHD</sequence>